<dbReference type="KEGG" id="lle:AYR59_04665"/>
<dbReference type="Gene3D" id="3.10.20.320">
    <property type="entry name" value="Putative peptidoglycan bound protein (lpxtg motif)"/>
    <property type="match status" value="1"/>
</dbReference>
<dbReference type="Pfam" id="PF06458">
    <property type="entry name" value="MucBP"/>
    <property type="match status" value="1"/>
</dbReference>
<dbReference type="AlphaFoldDB" id="A0AB33BKZ3"/>
<evidence type="ECO:0000313" key="4">
    <source>
        <dbReference type="EMBL" id="ANZ59346.1"/>
    </source>
</evidence>
<dbReference type="RefSeq" id="WP_065868710.1">
    <property type="nucleotide sequence ID" value="NZ_CP014907.1"/>
</dbReference>
<sequence length="78" mass="8400">MELHRANPSGVTITVHYQDDDGNSIPGLTDTSVSGKSGDDYTIPNPSVDGYTYEKTTVPLIGKLLISQSAIVTYKKNN</sequence>
<evidence type="ECO:0000259" key="3">
    <source>
        <dbReference type="Pfam" id="PF06458"/>
    </source>
</evidence>
<dbReference type="Proteomes" id="UP000093346">
    <property type="component" value="Chromosome"/>
</dbReference>
<accession>A0AB33BKZ3</accession>
<feature type="region of interest" description="Disordered" evidence="2">
    <location>
        <begin position="16"/>
        <end position="41"/>
    </location>
</feature>
<proteinExistence type="predicted"/>
<dbReference type="InterPro" id="IPR009459">
    <property type="entry name" value="MucBP_dom"/>
</dbReference>
<dbReference type="EMBL" id="CP014907">
    <property type="protein sequence ID" value="ANZ59346.1"/>
    <property type="molecule type" value="Genomic_DNA"/>
</dbReference>
<reference evidence="4 5" key="1">
    <citation type="submission" date="2016-03" db="EMBL/GenBank/DDBJ databases">
        <title>Pediococcus and Lactobacillus from brewery environment - whole genome sequencing and assembly.</title>
        <authorList>
            <person name="Behr J."/>
            <person name="Geissler A.J."/>
            <person name="Vogel R.F."/>
        </authorList>
    </citation>
    <scope>NUCLEOTIDE SEQUENCE [LARGE SCALE GENOMIC DNA]</scope>
    <source>
        <strain evidence="4 5">TMW 1.481</strain>
    </source>
</reference>
<protein>
    <recommendedName>
        <fullName evidence="3">MucBP domain-containing protein</fullName>
    </recommendedName>
</protein>
<evidence type="ECO:0000256" key="2">
    <source>
        <dbReference type="SAM" id="MobiDB-lite"/>
    </source>
</evidence>
<keyword evidence="1" id="KW-0677">Repeat</keyword>
<evidence type="ECO:0000256" key="1">
    <source>
        <dbReference type="ARBA" id="ARBA00022737"/>
    </source>
</evidence>
<gene>
    <name evidence="4" type="ORF">AYR59_04665</name>
</gene>
<feature type="domain" description="MucBP" evidence="3">
    <location>
        <begin position="12"/>
        <end position="73"/>
    </location>
</feature>
<evidence type="ECO:0000313" key="5">
    <source>
        <dbReference type="Proteomes" id="UP000093346"/>
    </source>
</evidence>
<name>A0AB33BKZ3_9LACO</name>
<organism evidence="4 5">
    <name type="scientific">Fructilactobacillus lindneri</name>
    <dbReference type="NCBI Taxonomy" id="53444"/>
    <lineage>
        <taxon>Bacteria</taxon>
        <taxon>Bacillati</taxon>
        <taxon>Bacillota</taxon>
        <taxon>Bacilli</taxon>
        <taxon>Lactobacillales</taxon>
        <taxon>Lactobacillaceae</taxon>
        <taxon>Fructilactobacillus</taxon>
    </lineage>
</organism>